<accession>A0AAD4MRE1</accession>
<feature type="transmembrane region" description="Helical" evidence="1">
    <location>
        <begin position="15"/>
        <end position="34"/>
    </location>
</feature>
<protein>
    <submittedName>
        <fullName evidence="2">Serpentine type 7TM GPCR chemoreceptor srd domain-containing protein</fullName>
    </submittedName>
</protein>
<keyword evidence="1" id="KW-0472">Membrane</keyword>
<dbReference type="InterPro" id="IPR019421">
    <property type="entry name" value="7TM_GPCR_serpentine_rcpt_Srd"/>
</dbReference>
<keyword evidence="1" id="KW-0812">Transmembrane</keyword>
<proteinExistence type="predicted"/>
<dbReference type="Proteomes" id="UP001201812">
    <property type="component" value="Unassembled WGS sequence"/>
</dbReference>
<dbReference type="PANTHER" id="PTHR22943">
    <property type="entry name" value="7-TRANSMEMBRANE DOMAIN RECEPTOR C.ELEGANS"/>
    <property type="match status" value="1"/>
</dbReference>
<dbReference type="PANTHER" id="PTHR22943:SF248">
    <property type="entry name" value="SEVEN TM RECEPTOR"/>
    <property type="match status" value="1"/>
</dbReference>
<dbReference type="EMBL" id="JAKKPZ010000206">
    <property type="protein sequence ID" value="KAI1698732.1"/>
    <property type="molecule type" value="Genomic_DNA"/>
</dbReference>
<dbReference type="AlphaFoldDB" id="A0AAD4MRE1"/>
<keyword evidence="1" id="KW-1133">Transmembrane helix</keyword>
<comment type="caution">
    <text evidence="2">The sequence shown here is derived from an EMBL/GenBank/DDBJ whole genome shotgun (WGS) entry which is preliminary data.</text>
</comment>
<evidence type="ECO:0000313" key="2">
    <source>
        <dbReference type="EMBL" id="KAI1698732.1"/>
    </source>
</evidence>
<name>A0AAD4MRE1_9BILA</name>
<gene>
    <name evidence="2" type="ORF">DdX_17735</name>
</gene>
<keyword evidence="3" id="KW-1185">Reference proteome</keyword>
<dbReference type="SUPFAM" id="SSF81321">
    <property type="entry name" value="Family A G protein-coupled receptor-like"/>
    <property type="match status" value="1"/>
</dbReference>
<feature type="transmembrane region" description="Helical" evidence="1">
    <location>
        <begin position="41"/>
        <end position="62"/>
    </location>
</feature>
<dbReference type="Pfam" id="PF10317">
    <property type="entry name" value="7TM_GPCR_Srd"/>
    <property type="match status" value="1"/>
</dbReference>
<evidence type="ECO:0000313" key="3">
    <source>
        <dbReference type="Proteomes" id="UP001201812"/>
    </source>
</evidence>
<sequence>MALDRNDVHHIVDTTVNGLSIAFNCFLLYLIKYYSTFGVKIYRYLLTVDALLDLCLGIVVFLGQPIGVTGDGITTVISNGFFSGRSAALDSTLITLWGFFLHTNILWIPVQFVYRYRLLCKNDSNNTKANRLIAATAIIYSLIALFIIISWCEVREEFQSAGQHVLDVNNWPQPKTEKVFFVGAYIVSLV</sequence>
<feature type="transmembrane region" description="Helical" evidence="1">
    <location>
        <begin position="94"/>
        <end position="112"/>
    </location>
</feature>
<organism evidence="2 3">
    <name type="scientific">Ditylenchus destructor</name>
    <dbReference type="NCBI Taxonomy" id="166010"/>
    <lineage>
        <taxon>Eukaryota</taxon>
        <taxon>Metazoa</taxon>
        <taxon>Ecdysozoa</taxon>
        <taxon>Nematoda</taxon>
        <taxon>Chromadorea</taxon>
        <taxon>Rhabditida</taxon>
        <taxon>Tylenchina</taxon>
        <taxon>Tylenchomorpha</taxon>
        <taxon>Sphaerularioidea</taxon>
        <taxon>Anguinidae</taxon>
        <taxon>Anguininae</taxon>
        <taxon>Ditylenchus</taxon>
    </lineage>
</organism>
<reference evidence="2" key="1">
    <citation type="submission" date="2022-01" db="EMBL/GenBank/DDBJ databases">
        <title>Genome Sequence Resource for Two Populations of Ditylenchus destructor, the Migratory Endoparasitic Phytonematode.</title>
        <authorList>
            <person name="Zhang H."/>
            <person name="Lin R."/>
            <person name="Xie B."/>
        </authorList>
    </citation>
    <scope>NUCLEOTIDE SEQUENCE</scope>
    <source>
        <strain evidence="2">BazhouSP</strain>
    </source>
</reference>
<evidence type="ECO:0000256" key="1">
    <source>
        <dbReference type="SAM" id="Phobius"/>
    </source>
</evidence>
<feature type="transmembrane region" description="Helical" evidence="1">
    <location>
        <begin position="132"/>
        <end position="151"/>
    </location>
</feature>